<keyword evidence="1" id="KW-0343">GTPase activation</keyword>
<evidence type="ECO:0000256" key="3">
    <source>
        <dbReference type="ARBA" id="ARBA00022771"/>
    </source>
</evidence>
<dbReference type="FunFam" id="1.10.220.150:FF:000013">
    <property type="entry name" value="Putative Arf GTPase-activating protein"/>
    <property type="match status" value="1"/>
</dbReference>
<reference evidence="8 9" key="1">
    <citation type="journal article" date="2018" name="Nat. Ecol. Evol.">
        <title>Pezizomycetes genomes reveal the molecular basis of ectomycorrhizal truffle lifestyle.</title>
        <authorList>
            <person name="Murat C."/>
            <person name="Payen T."/>
            <person name="Noel B."/>
            <person name="Kuo A."/>
            <person name="Morin E."/>
            <person name="Chen J."/>
            <person name="Kohler A."/>
            <person name="Krizsan K."/>
            <person name="Balestrini R."/>
            <person name="Da Silva C."/>
            <person name="Montanini B."/>
            <person name="Hainaut M."/>
            <person name="Levati E."/>
            <person name="Barry K.W."/>
            <person name="Belfiori B."/>
            <person name="Cichocki N."/>
            <person name="Clum A."/>
            <person name="Dockter R.B."/>
            <person name="Fauchery L."/>
            <person name="Guy J."/>
            <person name="Iotti M."/>
            <person name="Le Tacon F."/>
            <person name="Lindquist E.A."/>
            <person name="Lipzen A."/>
            <person name="Malagnac F."/>
            <person name="Mello A."/>
            <person name="Molinier V."/>
            <person name="Miyauchi S."/>
            <person name="Poulain J."/>
            <person name="Riccioni C."/>
            <person name="Rubini A."/>
            <person name="Sitrit Y."/>
            <person name="Splivallo R."/>
            <person name="Traeger S."/>
            <person name="Wang M."/>
            <person name="Zifcakova L."/>
            <person name="Wipf D."/>
            <person name="Zambonelli A."/>
            <person name="Paolocci F."/>
            <person name="Nowrousian M."/>
            <person name="Ottonello S."/>
            <person name="Baldrian P."/>
            <person name="Spatafora J.W."/>
            <person name="Henrissat B."/>
            <person name="Nagy L.G."/>
            <person name="Aury J.M."/>
            <person name="Wincker P."/>
            <person name="Grigoriev I.V."/>
            <person name="Bonfante P."/>
            <person name="Martin F.M."/>
        </authorList>
    </citation>
    <scope>NUCLEOTIDE SEQUENCE [LARGE SCALE GENOMIC DNA]</scope>
    <source>
        <strain evidence="8 9">RN42</strain>
    </source>
</reference>
<feature type="compositionally biased region" description="Low complexity" evidence="6">
    <location>
        <begin position="188"/>
        <end position="205"/>
    </location>
</feature>
<dbReference type="GO" id="GO:0000139">
    <property type="term" value="C:Golgi membrane"/>
    <property type="evidence" value="ECO:0007669"/>
    <property type="project" value="GOC"/>
</dbReference>
<keyword evidence="9" id="KW-1185">Reference proteome</keyword>
<dbReference type="InterPro" id="IPR037278">
    <property type="entry name" value="ARFGAP/RecO"/>
</dbReference>
<evidence type="ECO:0000313" key="9">
    <source>
        <dbReference type="Proteomes" id="UP000275078"/>
    </source>
</evidence>
<dbReference type="CDD" id="cd08831">
    <property type="entry name" value="ArfGap_ArfGap2_3_like"/>
    <property type="match status" value="1"/>
</dbReference>
<evidence type="ECO:0000259" key="7">
    <source>
        <dbReference type="PROSITE" id="PS50115"/>
    </source>
</evidence>
<dbReference type="EMBL" id="ML119646">
    <property type="protein sequence ID" value="RPA87553.1"/>
    <property type="molecule type" value="Genomic_DNA"/>
</dbReference>
<evidence type="ECO:0000256" key="4">
    <source>
        <dbReference type="ARBA" id="ARBA00022833"/>
    </source>
</evidence>
<feature type="region of interest" description="Disordered" evidence="6">
    <location>
        <begin position="155"/>
        <end position="245"/>
    </location>
</feature>
<keyword evidence="2" id="KW-0479">Metal-binding</keyword>
<dbReference type="GO" id="GO:0005096">
    <property type="term" value="F:GTPase activator activity"/>
    <property type="evidence" value="ECO:0007669"/>
    <property type="project" value="UniProtKB-KW"/>
</dbReference>
<feature type="compositionally biased region" description="Polar residues" evidence="6">
    <location>
        <begin position="277"/>
        <end position="292"/>
    </location>
</feature>
<name>A0A3N4IN48_ASCIM</name>
<feature type="domain" description="Arf-GAP" evidence="7">
    <location>
        <begin position="10"/>
        <end position="130"/>
    </location>
</feature>
<keyword evidence="4" id="KW-0862">Zinc</keyword>
<dbReference type="GO" id="GO:0048205">
    <property type="term" value="P:COPI coating of Golgi vesicle"/>
    <property type="evidence" value="ECO:0007669"/>
    <property type="project" value="TreeGrafter"/>
</dbReference>
<feature type="compositionally biased region" description="Polar residues" evidence="6">
    <location>
        <begin position="206"/>
        <end position="222"/>
    </location>
</feature>
<dbReference type="OrthoDB" id="983479at2759"/>
<feature type="region of interest" description="Disordered" evidence="6">
    <location>
        <begin position="272"/>
        <end position="308"/>
    </location>
</feature>
<dbReference type="InterPro" id="IPR001164">
    <property type="entry name" value="ArfGAP_dom"/>
</dbReference>
<dbReference type="PROSITE" id="PS50115">
    <property type="entry name" value="ARFGAP"/>
    <property type="match status" value="1"/>
</dbReference>
<sequence>MSLASKSQSAKIFEKLKQDRSNQVCFDCNSKAPTWSSVPFGIYLCLDCSAHHRNLGVHISFVRSTILDQWQWEQLRIMKVGGNASATKFFQSHGGSAALASKDPKTKYTHSAAVKYKEELKRRAAEDAKQFPGEVVVDGGKTEVVAKDEDDDFFSSWDKPSIKKQSPAPSRVATPPVVGRTSSPLVNSKSAATSAATTPKPSTPSIQTGAAMTTQPRRSNILSGKKTAPVKPAPKPADDDDDDDFDFDAVEAAAKAEEARRAKLGYDPDEIKDTAKTVKSPTLGSASVTTKAAPTPNQPSHARKSSDVERLGLSMGRLGFGQTSAAKPATKKGGFGAVGNKSNEDEEETFARSKFGAQKAISSDEFFGRNAYDSNAQSEARTRLQGFAGATSISSNQYFGREDEPELLGGNEGYSDLEATARDLARKFANTSSEDIENITAALGQGAAKLQDALRQYAPCFPHIPGHLLTIEFRYMR</sequence>
<dbReference type="PRINTS" id="PR00405">
    <property type="entry name" value="REVINTRACTNG"/>
</dbReference>
<protein>
    <submittedName>
        <fullName evidence="8">ArfGap-domain-containing protein</fullName>
    </submittedName>
</protein>
<dbReference type="SMART" id="SM00105">
    <property type="entry name" value="ArfGap"/>
    <property type="match status" value="1"/>
</dbReference>
<evidence type="ECO:0000256" key="1">
    <source>
        <dbReference type="ARBA" id="ARBA00022468"/>
    </source>
</evidence>
<dbReference type="PANTHER" id="PTHR45686:SF4">
    <property type="entry name" value="ADP-RIBOSYLATION FACTOR GTPASE ACTIVATING PROTEIN 3, ISOFORM H"/>
    <property type="match status" value="1"/>
</dbReference>
<accession>A0A3N4IN48</accession>
<dbReference type="Proteomes" id="UP000275078">
    <property type="component" value="Unassembled WGS sequence"/>
</dbReference>
<dbReference type="PANTHER" id="PTHR45686">
    <property type="entry name" value="ADP-RIBOSYLATION FACTOR GTPASE ACTIVATING PROTEIN 3, ISOFORM H-RELATED"/>
    <property type="match status" value="1"/>
</dbReference>
<dbReference type="SUPFAM" id="SSF57863">
    <property type="entry name" value="ArfGap/RecO-like zinc finger"/>
    <property type="match status" value="1"/>
</dbReference>
<dbReference type="Pfam" id="PF01412">
    <property type="entry name" value="ArfGap"/>
    <property type="match status" value="1"/>
</dbReference>
<dbReference type="GO" id="GO:0008270">
    <property type="term" value="F:zinc ion binding"/>
    <property type="evidence" value="ECO:0007669"/>
    <property type="project" value="UniProtKB-KW"/>
</dbReference>
<gene>
    <name evidence="8" type="ORF">BJ508DRAFT_219796</name>
</gene>
<feature type="region of interest" description="Disordered" evidence="6">
    <location>
        <begin position="320"/>
        <end position="350"/>
    </location>
</feature>
<dbReference type="Gene3D" id="1.10.220.150">
    <property type="entry name" value="Arf GTPase activating protein"/>
    <property type="match status" value="1"/>
</dbReference>
<organism evidence="8 9">
    <name type="scientific">Ascobolus immersus RN42</name>
    <dbReference type="NCBI Taxonomy" id="1160509"/>
    <lineage>
        <taxon>Eukaryota</taxon>
        <taxon>Fungi</taxon>
        <taxon>Dikarya</taxon>
        <taxon>Ascomycota</taxon>
        <taxon>Pezizomycotina</taxon>
        <taxon>Pezizomycetes</taxon>
        <taxon>Pezizales</taxon>
        <taxon>Ascobolaceae</taxon>
        <taxon>Ascobolus</taxon>
    </lineage>
</organism>
<dbReference type="InterPro" id="IPR038508">
    <property type="entry name" value="ArfGAP_dom_sf"/>
</dbReference>
<evidence type="ECO:0000313" key="8">
    <source>
        <dbReference type="EMBL" id="RPA87553.1"/>
    </source>
</evidence>
<evidence type="ECO:0000256" key="5">
    <source>
        <dbReference type="PROSITE-ProRule" id="PRU00288"/>
    </source>
</evidence>
<dbReference type="STRING" id="1160509.A0A3N4IN48"/>
<proteinExistence type="predicted"/>
<keyword evidence="3 5" id="KW-0863">Zinc-finger</keyword>
<evidence type="ECO:0000256" key="2">
    <source>
        <dbReference type="ARBA" id="ARBA00022723"/>
    </source>
</evidence>
<dbReference type="AlphaFoldDB" id="A0A3N4IN48"/>
<evidence type="ECO:0000256" key="6">
    <source>
        <dbReference type="SAM" id="MobiDB-lite"/>
    </source>
</evidence>